<dbReference type="OrthoDB" id="1522677at2"/>
<evidence type="ECO:0000313" key="11">
    <source>
        <dbReference type="Proteomes" id="UP000033489"/>
    </source>
</evidence>
<feature type="domain" description="GHMP kinase N-terminal" evidence="8">
    <location>
        <begin position="67"/>
        <end position="154"/>
    </location>
</feature>
<feature type="domain" description="GHMP kinase C-terminal" evidence="9">
    <location>
        <begin position="241"/>
        <end position="316"/>
    </location>
</feature>
<dbReference type="EMBL" id="JYGT01000007">
    <property type="protein sequence ID" value="KJQ76277.1"/>
    <property type="molecule type" value="Genomic_DNA"/>
</dbReference>
<dbReference type="GO" id="GO:0005524">
    <property type="term" value="F:ATP binding"/>
    <property type="evidence" value="ECO:0007669"/>
    <property type="project" value="UniProtKB-KW"/>
</dbReference>
<dbReference type="InterPro" id="IPR020568">
    <property type="entry name" value="Ribosomal_Su5_D2-typ_SF"/>
</dbReference>
<dbReference type="GO" id="GO:0019287">
    <property type="term" value="P:isopentenyl diphosphate biosynthetic process, mevalonate pathway"/>
    <property type="evidence" value="ECO:0007669"/>
    <property type="project" value="UniProtKB-UniPathway"/>
</dbReference>
<organism evidence="10 11">
    <name type="scientific">Streptococcus infantis</name>
    <dbReference type="NCBI Taxonomy" id="68892"/>
    <lineage>
        <taxon>Bacteria</taxon>
        <taxon>Bacillati</taxon>
        <taxon>Bacillota</taxon>
        <taxon>Bacilli</taxon>
        <taxon>Lactobacillales</taxon>
        <taxon>Streptococcaceae</taxon>
        <taxon>Streptococcus</taxon>
    </lineage>
</organism>
<proteinExistence type="predicted"/>
<dbReference type="PANTHER" id="PTHR31814">
    <property type="match status" value="1"/>
</dbReference>
<dbReference type="SUPFAM" id="SSF55060">
    <property type="entry name" value="GHMP Kinase, C-terminal domain"/>
    <property type="match status" value="1"/>
</dbReference>
<dbReference type="InterPro" id="IPR005917">
    <property type="entry name" value="Pmev_kinase_bact"/>
</dbReference>
<dbReference type="Gene3D" id="3.30.230.10">
    <property type="match status" value="1"/>
</dbReference>
<evidence type="ECO:0000259" key="8">
    <source>
        <dbReference type="Pfam" id="PF00288"/>
    </source>
</evidence>
<dbReference type="AlphaFoldDB" id="A0A0F2DZ85"/>
<evidence type="ECO:0000256" key="4">
    <source>
        <dbReference type="ARBA" id="ARBA00022741"/>
    </source>
</evidence>
<feature type="transmembrane region" description="Helical" evidence="7">
    <location>
        <begin position="102"/>
        <end position="122"/>
    </location>
</feature>
<dbReference type="Pfam" id="PF00288">
    <property type="entry name" value="GHMP_kinases_N"/>
    <property type="match status" value="1"/>
</dbReference>
<dbReference type="PANTHER" id="PTHR31814:SF2">
    <property type="entry name" value="PHOSPHOMEVALONATE KINASE"/>
    <property type="match status" value="1"/>
</dbReference>
<dbReference type="InterPro" id="IPR014721">
    <property type="entry name" value="Ribsml_uS5_D2-typ_fold_subgr"/>
</dbReference>
<keyword evidence="5 10" id="KW-0418">Kinase</keyword>
<keyword evidence="4" id="KW-0547">Nucleotide-binding</keyword>
<sequence>MTIVKTCGKLYWAGEYAILEPGQLALIKAIPIYMTAEIESSEVYRLYSDMFTYSVDMRPDSSYALIQETVALVEDYLTAQGVDLQPFSLDIRGKMERQGKKFGLGSSGSVVVLVIKAMLAFYDRPAERDLLFKLASAVLLKRGDNGSMGDIACIASEDLVLYQSFNRETVAQWLEKEDLPTVLARDWGFSIRNVEPTLKFDFMVGWTKEVAVSSHMVKQIKDNMNSSFLQASKETVTNLVKALQMGQEETVIDLLEQASQLLEGLSSDIYTPSLRQLKDASRDLKAVAKSSGAGGGDCGIALSFDQDSTTLLKKRWADLGIELLYQERIGHDDESEG</sequence>
<dbReference type="InterPro" id="IPR006204">
    <property type="entry name" value="GHMP_kinase_N_dom"/>
</dbReference>
<dbReference type="Proteomes" id="UP000033489">
    <property type="component" value="Unassembled WGS sequence"/>
</dbReference>
<evidence type="ECO:0000256" key="2">
    <source>
        <dbReference type="ARBA" id="ARBA00012958"/>
    </source>
</evidence>
<dbReference type="NCBIfam" id="TIGR01220">
    <property type="entry name" value="Pmev_kin_Gr_pos"/>
    <property type="match status" value="1"/>
</dbReference>
<dbReference type="RefSeq" id="WP_045614350.1">
    <property type="nucleotide sequence ID" value="NZ_JYGT01000007.1"/>
</dbReference>
<evidence type="ECO:0000256" key="1">
    <source>
        <dbReference type="ARBA" id="ARBA00005017"/>
    </source>
</evidence>
<dbReference type="EC" id="2.7.4.2" evidence="2"/>
<evidence type="ECO:0000256" key="5">
    <source>
        <dbReference type="ARBA" id="ARBA00022777"/>
    </source>
</evidence>
<dbReference type="Gene3D" id="3.30.70.890">
    <property type="entry name" value="GHMP kinase, C-terminal domain"/>
    <property type="match status" value="1"/>
</dbReference>
<keyword evidence="7" id="KW-1133">Transmembrane helix</keyword>
<dbReference type="GO" id="GO:0004631">
    <property type="term" value="F:phosphomevalonate kinase activity"/>
    <property type="evidence" value="ECO:0007669"/>
    <property type="project" value="UniProtKB-EC"/>
</dbReference>
<dbReference type="InterPro" id="IPR013750">
    <property type="entry name" value="GHMP_kinase_C_dom"/>
</dbReference>
<comment type="pathway">
    <text evidence="1">Isoprenoid biosynthesis; isopentenyl diphosphate biosynthesis via mevalonate pathway; isopentenyl diphosphate from (R)-mevalonate: step 2/3.</text>
</comment>
<evidence type="ECO:0000256" key="6">
    <source>
        <dbReference type="ARBA" id="ARBA00022840"/>
    </source>
</evidence>
<evidence type="ECO:0000259" key="9">
    <source>
        <dbReference type="Pfam" id="PF08544"/>
    </source>
</evidence>
<dbReference type="PATRIC" id="fig|28037.216.peg.753"/>
<evidence type="ECO:0000313" key="10">
    <source>
        <dbReference type="EMBL" id="KJQ76277.1"/>
    </source>
</evidence>
<gene>
    <name evidence="10" type="primary">mvaK2</name>
    <name evidence="10" type="ORF">TZ94_00775</name>
</gene>
<keyword evidence="3" id="KW-0808">Transferase</keyword>
<evidence type="ECO:0000256" key="3">
    <source>
        <dbReference type="ARBA" id="ARBA00022679"/>
    </source>
</evidence>
<dbReference type="InterPro" id="IPR035102">
    <property type="entry name" value="Phosphomevalonate_kinase"/>
</dbReference>
<name>A0A0F2DZ85_9STRE</name>
<dbReference type="SUPFAM" id="SSF54211">
    <property type="entry name" value="Ribosomal protein S5 domain 2-like"/>
    <property type="match status" value="1"/>
</dbReference>
<reference evidence="10 11" key="1">
    <citation type="submission" date="2015-02" db="EMBL/GenBank/DDBJ databases">
        <title>Evolution of amylase-binding proteins of oral streptococcal species.</title>
        <authorList>
            <person name="Haase E.M."/>
        </authorList>
    </citation>
    <scope>NUCLEOTIDE SEQUENCE [LARGE SCALE GENOMIC DNA]</scope>
    <source>
        <strain evidence="10 11">UC921A</strain>
    </source>
</reference>
<keyword evidence="6" id="KW-0067">ATP-binding</keyword>
<accession>A0A0F2DZ85</accession>
<comment type="caution">
    <text evidence="10">The sequence shown here is derived from an EMBL/GenBank/DDBJ whole genome shotgun (WGS) entry which is preliminary data.</text>
</comment>
<protein>
    <recommendedName>
        <fullName evidence="2">phosphomevalonate kinase</fullName>
        <ecNumber evidence="2">2.7.4.2</ecNumber>
    </recommendedName>
</protein>
<evidence type="ECO:0000256" key="7">
    <source>
        <dbReference type="SAM" id="Phobius"/>
    </source>
</evidence>
<keyword evidence="7" id="KW-0472">Membrane</keyword>
<dbReference type="Pfam" id="PF08544">
    <property type="entry name" value="GHMP_kinases_C"/>
    <property type="match status" value="1"/>
</dbReference>
<keyword evidence="7" id="KW-0812">Transmembrane</keyword>
<dbReference type="InterPro" id="IPR036554">
    <property type="entry name" value="GHMP_kinase_C_sf"/>
</dbReference>
<dbReference type="UniPathway" id="UPA00057">
    <property type="reaction ID" value="UER00099"/>
</dbReference>